<dbReference type="GO" id="GO:0004523">
    <property type="term" value="F:RNA-DNA hybrid ribonuclease activity"/>
    <property type="evidence" value="ECO:0007669"/>
    <property type="project" value="InterPro"/>
</dbReference>
<dbReference type="InterPro" id="IPR012337">
    <property type="entry name" value="RNaseH-like_sf"/>
</dbReference>
<dbReference type="GO" id="GO:0003676">
    <property type="term" value="F:nucleic acid binding"/>
    <property type="evidence" value="ECO:0007669"/>
    <property type="project" value="InterPro"/>
</dbReference>
<organism evidence="3 4">
    <name type="scientific">Macleaya cordata</name>
    <name type="common">Five-seeded plume-poppy</name>
    <name type="synonym">Bocconia cordata</name>
    <dbReference type="NCBI Taxonomy" id="56857"/>
    <lineage>
        <taxon>Eukaryota</taxon>
        <taxon>Viridiplantae</taxon>
        <taxon>Streptophyta</taxon>
        <taxon>Embryophyta</taxon>
        <taxon>Tracheophyta</taxon>
        <taxon>Spermatophyta</taxon>
        <taxon>Magnoliopsida</taxon>
        <taxon>Ranunculales</taxon>
        <taxon>Papaveraceae</taxon>
        <taxon>Papaveroideae</taxon>
        <taxon>Macleaya</taxon>
    </lineage>
</organism>
<dbReference type="Gene3D" id="3.30.420.10">
    <property type="entry name" value="Ribonuclease H-like superfamily/Ribonuclease H"/>
    <property type="match status" value="1"/>
</dbReference>
<evidence type="ECO:0000313" key="3">
    <source>
        <dbReference type="EMBL" id="OVA05825.1"/>
    </source>
</evidence>
<reference evidence="3 4" key="1">
    <citation type="journal article" date="2017" name="Mol. Plant">
        <title>The Genome of Medicinal Plant Macleaya cordata Provides New Insights into Benzylisoquinoline Alkaloids Metabolism.</title>
        <authorList>
            <person name="Liu X."/>
            <person name="Liu Y."/>
            <person name="Huang P."/>
            <person name="Ma Y."/>
            <person name="Qing Z."/>
            <person name="Tang Q."/>
            <person name="Cao H."/>
            <person name="Cheng P."/>
            <person name="Zheng Y."/>
            <person name="Yuan Z."/>
            <person name="Zhou Y."/>
            <person name="Liu J."/>
            <person name="Tang Z."/>
            <person name="Zhuo Y."/>
            <person name="Zhang Y."/>
            <person name="Yu L."/>
            <person name="Huang J."/>
            <person name="Yang P."/>
            <person name="Peng Q."/>
            <person name="Zhang J."/>
            <person name="Jiang W."/>
            <person name="Zhang Z."/>
            <person name="Lin K."/>
            <person name="Ro D.K."/>
            <person name="Chen X."/>
            <person name="Xiong X."/>
            <person name="Shang Y."/>
            <person name="Huang S."/>
            <person name="Zeng J."/>
        </authorList>
    </citation>
    <scope>NUCLEOTIDE SEQUENCE [LARGE SCALE GENOMIC DNA]</scope>
    <source>
        <strain evidence="4">cv. BLH2017</strain>
        <tissue evidence="3">Root</tissue>
    </source>
</reference>
<dbReference type="SUPFAM" id="SSF53098">
    <property type="entry name" value="Ribonuclease H-like"/>
    <property type="match status" value="1"/>
</dbReference>
<feature type="transmembrane region" description="Helical" evidence="1">
    <location>
        <begin position="16"/>
        <end position="33"/>
    </location>
</feature>
<evidence type="ECO:0000259" key="2">
    <source>
        <dbReference type="Pfam" id="PF13456"/>
    </source>
</evidence>
<comment type="caution">
    <text evidence="3">The sequence shown here is derived from an EMBL/GenBank/DDBJ whole genome shotgun (WGS) entry which is preliminary data.</text>
</comment>
<dbReference type="EMBL" id="MVGT01003000">
    <property type="protein sequence ID" value="OVA05825.1"/>
    <property type="molecule type" value="Genomic_DNA"/>
</dbReference>
<dbReference type="OMA" id="IACMNIN"/>
<evidence type="ECO:0000313" key="4">
    <source>
        <dbReference type="Proteomes" id="UP000195402"/>
    </source>
</evidence>
<keyword evidence="1" id="KW-0812">Transmembrane</keyword>
<evidence type="ECO:0000256" key="1">
    <source>
        <dbReference type="SAM" id="Phobius"/>
    </source>
</evidence>
<dbReference type="CDD" id="cd06222">
    <property type="entry name" value="RNase_H_like"/>
    <property type="match status" value="1"/>
</dbReference>
<dbReference type="PANTHER" id="PTHR47723:SF23">
    <property type="entry name" value="REVERSE TRANSCRIPTASE-LIKE PROTEIN"/>
    <property type="match status" value="1"/>
</dbReference>
<keyword evidence="1" id="KW-1133">Transmembrane helix</keyword>
<feature type="transmembrane region" description="Helical" evidence="1">
    <location>
        <begin position="76"/>
        <end position="92"/>
    </location>
</feature>
<proteinExistence type="predicted"/>
<accession>A0A200Q5R4</accession>
<dbReference type="STRING" id="56857.A0A200Q5R4"/>
<dbReference type="InParanoid" id="A0A200Q5R4"/>
<dbReference type="OrthoDB" id="1752183at2759"/>
<sequence length="255" mass="28161">MPTNTLALTCKRSPSLSLYGASLFLLVAQRWLGEFSISGSQSMTSFMVFSIADYSNFFGAYHANNPSKFSGPQCKGLPLVACISTIWVIWLYRNKVRHKNLQVHTRTAINLIHGLICESGPLITSTLGTSANDLSILRIFRCTARPRRVPKITPVFWHPPLRGWTKINTDGSSHGIPGSAGCGDLFTDYNGIVSGCFVGHIGIASSVIVEFFAVIYALEIATYMGWPKIWLECDSMLVIHAFQKVNTVPSEIRTR</sequence>
<dbReference type="InterPro" id="IPR053151">
    <property type="entry name" value="RNase_H-like"/>
</dbReference>
<keyword evidence="4" id="KW-1185">Reference proteome</keyword>
<name>A0A200Q5R4_MACCD</name>
<dbReference type="PANTHER" id="PTHR47723">
    <property type="entry name" value="OS05G0353850 PROTEIN"/>
    <property type="match status" value="1"/>
</dbReference>
<feature type="domain" description="RNase H type-1" evidence="2">
    <location>
        <begin position="168"/>
        <end position="244"/>
    </location>
</feature>
<dbReference type="InterPro" id="IPR044730">
    <property type="entry name" value="RNase_H-like_dom_plant"/>
</dbReference>
<dbReference type="InterPro" id="IPR036397">
    <property type="entry name" value="RNaseH_sf"/>
</dbReference>
<dbReference type="Pfam" id="PF13456">
    <property type="entry name" value="RVT_3"/>
    <property type="match status" value="1"/>
</dbReference>
<dbReference type="Proteomes" id="UP000195402">
    <property type="component" value="Unassembled WGS sequence"/>
</dbReference>
<gene>
    <name evidence="3" type="ORF">BVC80_8861g2</name>
</gene>
<dbReference type="AlphaFoldDB" id="A0A200Q5R4"/>
<dbReference type="InterPro" id="IPR002156">
    <property type="entry name" value="RNaseH_domain"/>
</dbReference>
<protein>
    <submittedName>
        <fullName evidence="3">Ribonuclease H domain</fullName>
    </submittedName>
</protein>
<keyword evidence="1" id="KW-0472">Membrane</keyword>